<dbReference type="WBParaSite" id="PEQ_0001017301-mRNA-1">
    <property type="protein sequence ID" value="PEQ_0001017301-mRNA-1"/>
    <property type="gene ID" value="PEQ_0001017301"/>
</dbReference>
<dbReference type="Gene3D" id="1.10.10.490">
    <property type="entry name" value="Beta-catenin-interacting ICAT"/>
    <property type="match status" value="1"/>
</dbReference>
<accession>A0A914RV18</accession>
<feature type="domain" description="Beta-catenin-interacting ICAT" evidence="2">
    <location>
        <begin position="14"/>
        <end position="71"/>
    </location>
</feature>
<dbReference type="GO" id="GO:0008013">
    <property type="term" value="F:beta-catenin binding"/>
    <property type="evidence" value="ECO:0007669"/>
    <property type="project" value="InterPro"/>
</dbReference>
<sequence>MFSLVNCILRFQVDTEFHLHKISEEVHNARKAEILYALLKMGAELSREEEDFLSNYSKIPSANFELTSEQKICNESLLNVILGDDYYVNK</sequence>
<comment type="similarity">
    <text evidence="1">Belongs to the CTNNBIP1 family.</text>
</comment>
<reference evidence="4" key="1">
    <citation type="submission" date="2022-11" db="UniProtKB">
        <authorList>
            <consortium name="WormBaseParasite"/>
        </authorList>
    </citation>
    <scope>IDENTIFICATION</scope>
</reference>
<evidence type="ECO:0000259" key="2">
    <source>
        <dbReference type="Pfam" id="PF06384"/>
    </source>
</evidence>
<evidence type="ECO:0000313" key="3">
    <source>
        <dbReference type="Proteomes" id="UP000887564"/>
    </source>
</evidence>
<evidence type="ECO:0000313" key="4">
    <source>
        <dbReference type="WBParaSite" id="PEQ_0001017301-mRNA-1"/>
    </source>
</evidence>
<organism evidence="3 4">
    <name type="scientific">Parascaris equorum</name>
    <name type="common">Equine roundworm</name>
    <dbReference type="NCBI Taxonomy" id="6256"/>
    <lineage>
        <taxon>Eukaryota</taxon>
        <taxon>Metazoa</taxon>
        <taxon>Ecdysozoa</taxon>
        <taxon>Nematoda</taxon>
        <taxon>Chromadorea</taxon>
        <taxon>Rhabditida</taxon>
        <taxon>Spirurina</taxon>
        <taxon>Ascaridomorpha</taxon>
        <taxon>Ascaridoidea</taxon>
        <taxon>Ascarididae</taxon>
        <taxon>Parascaris</taxon>
    </lineage>
</organism>
<dbReference type="AlphaFoldDB" id="A0A914RV18"/>
<dbReference type="Pfam" id="PF06384">
    <property type="entry name" value="ICAT"/>
    <property type="match status" value="1"/>
</dbReference>
<protein>
    <submittedName>
        <fullName evidence="4">Beta-catenin-interacting ICAT domain-containing protein</fullName>
    </submittedName>
</protein>
<proteinExistence type="inferred from homology"/>
<dbReference type="Proteomes" id="UP000887564">
    <property type="component" value="Unplaced"/>
</dbReference>
<evidence type="ECO:0000256" key="1">
    <source>
        <dbReference type="ARBA" id="ARBA00006505"/>
    </source>
</evidence>
<keyword evidence="3" id="KW-1185">Reference proteome</keyword>
<dbReference type="SUPFAM" id="SSF81730">
    <property type="entry name" value="beta-catenin-interacting protein ICAT"/>
    <property type="match status" value="1"/>
</dbReference>
<dbReference type="InterPro" id="IPR036911">
    <property type="entry name" value="ICAT_sf"/>
</dbReference>
<dbReference type="InterPro" id="IPR009428">
    <property type="entry name" value="ICAT_dom"/>
</dbReference>
<name>A0A914RV18_PAREQ</name>